<dbReference type="PANTHER" id="PTHR44943:SF4">
    <property type="entry name" value="TPR REPEAT-CONTAINING PROTEIN MJ0798"/>
    <property type="match status" value="1"/>
</dbReference>
<dbReference type="SUPFAM" id="SSF48452">
    <property type="entry name" value="TPR-like"/>
    <property type="match status" value="2"/>
</dbReference>
<dbReference type="eggNOG" id="COG0457">
    <property type="taxonomic scope" value="Bacteria"/>
</dbReference>
<reference evidence="5" key="1">
    <citation type="submission" date="2005-08" db="EMBL/GenBank/DDBJ databases">
        <title>Complete sequence of Chlorobium chlorochromatii CaD3.</title>
        <authorList>
            <person name="Copeland A."/>
            <person name="Lucas S."/>
            <person name="Lapidus A."/>
            <person name="Barry K."/>
            <person name="Detter J.C."/>
            <person name="Glavina T."/>
            <person name="Hammon N."/>
            <person name="Israni S."/>
            <person name="Pitluck S."/>
            <person name="Bryant D."/>
            <person name="Schmutz J."/>
            <person name="Larimer F."/>
            <person name="Land M."/>
            <person name="Kyrpides N."/>
            <person name="Ivanova N."/>
            <person name="Richardson P."/>
        </authorList>
    </citation>
    <scope>NUCLEOTIDE SEQUENCE [LARGE SCALE GENOMIC DNA]</scope>
    <source>
        <strain evidence="5">CaD3</strain>
    </source>
</reference>
<dbReference type="STRING" id="340177.Cag_0341"/>
<evidence type="ECO:0000256" key="1">
    <source>
        <dbReference type="ARBA" id="ARBA00022737"/>
    </source>
</evidence>
<evidence type="ECO:0000256" key="3">
    <source>
        <dbReference type="PROSITE-ProRule" id="PRU00339"/>
    </source>
</evidence>
<dbReference type="KEGG" id="cch:Cag_0341"/>
<keyword evidence="1" id="KW-0677">Repeat</keyword>
<feature type="chain" id="PRO_5004223881" evidence="4">
    <location>
        <begin position="21"/>
        <end position="752"/>
    </location>
</feature>
<dbReference type="PROSITE" id="PS50005">
    <property type="entry name" value="TPR"/>
    <property type="match status" value="1"/>
</dbReference>
<dbReference type="AlphaFoldDB" id="Q3ATR1"/>
<dbReference type="PANTHER" id="PTHR44943">
    <property type="entry name" value="CELLULOSE SYNTHASE OPERON PROTEIN C"/>
    <property type="match status" value="1"/>
</dbReference>
<dbReference type="Gene3D" id="1.25.40.10">
    <property type="entry name" value="Tetratricopeptide repeat domain"/>
    <property type="match status" value="2"/>
</dbReference>
<organism evidence="5">
    <name type="scientific">Chlorobium chlorochromatii (strain CaD3)</name>
    <dbReference type="NCBI Taxonomy" id="340177"/>
    <lineage>
        <taxon>Bacteria</taxon>
        <taxon>Pseudomonadati</taxon>
        <taxon>Chlorobiota</taxon>
        <taxon>Chlorobiia</taxon>
        <taxon>Chlorobiales</taxon>
        <taxon>Chlorobiaceae</taxon>
        <taxon>Chlorobium/Pelodictyon group</taxon>
        <taxon>Chlorobium</taxon>
    </lineage>
</organism>
<dbReference type="InterPro" id="IPR019734">
    <property type="entry name" value="TPR_rpt"/>
</dbReference>
<evidence type="ECO:0000256" key="2">
    <source>
        <dbReference type="ARBA" id="ARBA00022803"/>
    </source>
</evidence>
<evidence type="ECO:0000313" key="5">
    <source>
        <dbReference type="EMBL" id="ABB27614.1"/>
    </source>
</evidence>
<dbReference type="OrthoDB" id="9803982at2"/>
<keyword evidence="4" id="KW-0732">Signal</keyword>
<name>Q3ATR1_CHLCH</name>
<accession>Q3ATR1</accession>
<proteinExistence type="predicted"/>
<dbReference type="SMART" id="SM00028">
    <property type="entry name" value="TPR"/>
    <property type="match status" value="6"/>
</dbReference>
<dbReference type="HOGENOM" id="CLU_369950_0_0_10"/>
<evidence type="ECO:0000256" key="4">
    <source>
        <dbReference type="SAM" id="SignalP"/>
    </source>
</evidence>
<sequence>MKVRNLVLFTLMAVSAEGYAAGTKAKSIVKTPSAATQAAETMQALPLDRQTALNLAQSYLANGSSRQAELILSKLVLLYPDDEEILRETISLYEKSNRAEQTLPLYQHLLQLRPNDLELTLASARAYSWTGRKAESIALYEKVLKAGNASEKVVTEYADFLYADKQYQKAIDLYKSVGQKGKLSKQHMLNTVNGFIALKKFDEAAKICNANVPLYPQDTDFLRLAADINFNAKQFEEAAGHYRQLLLKNPDDPGAYSKLADIAMAKNDFTEVARLSHKILALIPDHKTAMLSLARVSSWQGDFTTSLTYYDKLIASPNPEPFYYREKARVLGWMGDFKQALSVYKSAVQKWPDDKAISAEAEAKKNYYNHTYRPAVKAYNAWLLAEPQQPEALFDLAQLYAQYGKWNNGLNTYNSLLSQIPAHRQAALAKQKIDFAASRMFVRSGVEYFSAKTKFIDATNHRQADTKSTSIYSSLTYPINERVSAFVNLDSKSYDFRIAKPNTPKNPVTYGLMAGAEYRNMPNIALSAGLGMRMNPGDVDNGLTGFINANSQPVDNLHVGVTLRNDDIVTNTSSFNNQLEATRLQGRVAYNGYRRWQAGMDIAFDSYADNQSYDNSSLTVGADVVAHLLYEPQRLSVSYRLQEYGFDKNHANHPQYYNYFWTPKSYTTHTFGLEWQHYLNRERFHGSNNTYYDIAFRVGLEQEGDISRQIHASINHDWNSRLATSLEGQYTWGTSAEIYQDSMVKAEFRWFL</sequence>
<dbReference type="InterPro" id="IPR011990">
    <property type="entry name" value="TPR-like_helical_dom_sf"/>
</dbReference>
<gene>
    <name evidence="5" type="ordered locus">Cag_0341</name>
</gene>
<feature type="repeat" description="TPR" evidence="3">
    <location>
        <begin position="390"/>
        <end position="423"/>
    </location>
</feature>
<protein>
    <submittedName>
        <fullName evidence="5">TPR repeat</fullName>
    </submittedName>
</protein>
<feature type="signal peptide" evidence="4">
    <location>
        <begin position="1"/>
        <end position="20"/>
    </location>
</feature>
<keyword evidence="2 3" id="KW-0802">TPR repeat</keyword>
<dbReference type="EMBL" id="CP000108">
    <property type="protein sequence ID" value="ABB27614.1"/>
    <property type="molecule type" value="Genomic_DNA"/>
</dbReference>
<dbReference type="Pfam" id="PF13432">
    <property type="entry name" value="TPR_16"/>
    <property type="match status" value="1"/>
</dbReference>
<dbReference type="InterPro" id="IPR051685">
    <property type="entry name" value="Ycf3/AcsC/BcsC/TPR_MFPF"/>
</dbReference>